<dbReference type="Pfam" id="PF00072">
    <property type="entry name" value="Response_reg"/>
    <property type="match status" value="1"/>
</dbReference>
<sequence>MNVLIVDDEPLARARLKRLLGQSHTSIHVQGEADNGNDALMKIEELQPDLVFLDVDMPGLNGIEVANQLNGLAVPPAIIFITAHPEHALDALQLNAAGYLVKPISVKSLQHALQQLGRLNRVHLQQQHTEKVTYQLAGTIRSIEIESIFYFNAEEKYTKVVFDQGEALIEDSLKHLEMQYPHHLLRIHRHTLVNKNKIIALHTLKNHQHVIELQGCSAFLAVSRRALKSVKSEL</sequence>
<dbReference type="Proteomes" id="UP000016534">
    <property type="component" value="Unassembled WGS sequence"/>
</dbReference>
<dbReference type="InterPro" id="IPR046947">
    <property type="entry name" value="LytR-like"/>
</dbReference>
<dbReference type="Gene3D" id="2.40.50.1020">
    <property type="entry name" value="LytTr DNA-binding domain"/>
    <property type="match status" value="1"/>
</dbReference>
<gene>
    <name evidence="5" type="ORF">PUND_05329</name>
</gene>
<dbReference type="InterPro" id="IPR007492">
    <property type="entry name" value="LytTR_DNA-bd_dom"/>
</dbReference>
<dbReference type="PANTHER" id="PTHR37299">
    <property type="entry name" value="TRANSCRIPTIONAL REGULATOR-RELATED"/>
    <property type="match status" value="1"/>
</dbReference>
<dbReference type="InterPro" id="IPR001789">
    <property type="entry name" value="Sig_transdc_resp-reg_receiver"/>
</dbReference>
<accession>A0ABP2Y0K4</accession>
<dbReference type="InterPro" id="IPR011006">
    <property type="entry name" value="CheY-like_superfamily"/>
</dbReference>
<dbReference type="PROSITE" id="PS50110">
    <property type="entry name" value="RESPONSE_REGULATORY"/>
    <property type="match status" value="1"/>
</dbReference>
<dbReference type="SMART" id="SM00850">
    <property type="entry name" value="LytTR"/>
    <property type="match status" value="1"/>
</dbReference>
<keyword evidence="2" id="KW-0597">Phosphoprotein</keyword>
<feature type="domain" description="Response regulatory" evidence="3">
    <location>
        <begin position="2"/>
        <end position="117"/>
    </location>
</feature>
<keyword evidence="1" id="KW-0902">Two-component regulatory system</keyword>
<dbReference type="PROSITE" id="PS50930">
    <property type="entry name" value="HTH_LYTTR"/>
    <property type="match status" value="1"/>
</dbReference>
<feature type="modified residue" description="4-aspartylphosphate" evidence="2">
    <location>
        <position position="54"/>
    </location>
</feature>
<dbReference type="SUPFAM" id="SSF52172">
    <property type="entry name" value="CheY-like"/>
    <property type="match status" value="1"/>
</dbReference>
<evidence type="ECO:0000256" key="2">
    <source>
        <dbReference type="PROSITE-ProRule" id="PRU00169"/>
    </source>
</evidence>
<name>A0ABP2Y0K4_9GAMM</name>
<reference evidence="5" key="1">
    <citation type="journal article" date="2012" name="J. Bacteriol.">
        <title>Genome sequences of type strains of seven species of the marine bacterium Pseudoalteromonas.</title>
        <authorList>
            <person name="Xie B.B."/>
            <person name="Shu Y.L."/>
            <person name="Qin Q.L."/>
            <person name="Rong J.C."/>
            <person name="Zhang X.Y."/>
            <person name="Chen X.L."/>
            <person name="Shi M."/>
            <person name="He H.L."/>
            <person name="Zhou B.C."/>
            <person name="Zhang Y.Z."/>
        </authorList>
    </citation>
    <scope>NUCLEOTIDE SEQUENCE [LARGE SCALE GENOMIC DNA]</scope>
    <source>
        <strain evidence="5">NCIMB 2128</strain>
    </source>
</reference>
<dbReference type="EMBL" id="AHCF02000009">
    <property type="protein sequence ID" value="ERG61894.1"/>
    <property type="molecule type" value="Genomic_DNA"/>
</dbReference>
<evidence type="ECO:0000313" key="6">
    <source>
        <dbReference type="Proteomes" id="UP000016534"/>
    </source>
</evidence>
<dbReference type="PANTHER" id="PTHR37299:SF1">
    <property type="entry name" value="STAGE 0 SPORULATION PROTEIN A HOMOLOG"/>
    <property type="match status" value="1"/>
</dbReference>
<dbReference type="Gene3D" id="3.40.50.2300">
    <property type="match status" value="1"/>
</dbReference>
<dbReference type="Pfam" id="PF04397">
    <property type="entry name" value="LytTR"/>
    <property type="match status" value="1"/>
</dbReference>
<protein>
    <submittedName>
        <fullName evidence="5">Alginate biosynthesis regulatory protein</fullName>
    </submittedName>
</protein>
<feature type="domain" description="HTH LytTR-type" evidence="4">
    <location>
        <begin position="132"/>
        <end position="234"/>
    </location>
</feature>
<reference evidence="5" key="2">
    <citation type="submission" date="2013-04" db="EMBL/GenBank/DDBJ databases">
        <title>Genome sequence of Pseudoalteromonas undina.</title>
        <authorList>
            <person name="Xie B.-B."/>
            <person name="Rong J.-C."/>
            <person name="Qin Q.-L."/>
            <person name="Shu Y.-L."/>
            <person name="Zhang Y.-Z."/>
        </authorList>
    </citation>
    <scope>NUCLEOTIDE SEQUENCE</scope>
    <source>
        <strain evidence="5">NCIMB 2128</strain>
    </source>
</reference>
<comment type="caution">
    <text evidence="5">The sequence shown here is derived from an EMBL/GenBank/DDBJ whole genome shotgun (WGS) entry which is preliminary data.</text>
</comment>
<keyword evidence="6" id="KW-1185">Reference proteome</keyword>
<dbReference type="SMART" id="SM00448">
    <property type="entry name" value="REC"/>
    <property type="match status" value="1"/>
</dbReference>
<evidence type="ECO:0000259" key="3">
    <source>
        <dbReference type="PROSITE" id="PS50110"/>
    </source>
</evidence>
<organism evidence="5 6">
    <name type="scientific">Pseudoalteromonas undina</name>
    <dbReference type="NCBI Taxonomy" id="43660"/>
    <lineage>
        <taxon>Bacteria</taxon>
        <taxon>Pseudomonadati</taxon>
        <taxon>Pseudomonadota</taxon>
        <taxon>Gammaproteobacteria</taxon>
        <taxon>Alteromonadales</taxon>
        <taxon>Pseudoalteromonadaceae</taxon>
        <taxon>Pseudoalteromonas</taxon>
    </lineage>
</organism>
<evidence type="ECO:0000259" key="4">
    <source>
        <dbReference type="PROSITE" id="PS50930"/>
    </source>
</evidence>
<proteinExistence type="predicted"/>
<evidence type="ECO:0000313" key="5">
    <source>
        <dbReference type="EMBL" id="ERG61894.1"/>
    </source>
</evidence>
<evidence type="ECO:0000256" key="1">
    <source>
        <dbReference type="ARBA" id="ARBA00023012"/>
    </source>
</evidence>